<dbReference type="InterPro" id="IPR044736">
    <property type="entry name" value="Gid1/RanBPM/SPLA_SPRY"/>
</dbReference>
<keyword evidence="5" id="KW-0812">Transmembrane</keyword>
<dbReference type="InterPro" id="IPR003877">
    <property type="entry name" value="SPRY_dom"/>
</dbReference>
<sequence>MLRPKHLCLLLVFLLFAGVAVAAEDEDDNTDFLLNVFSDVGPILALFGEQFARQFLSETFTWEDHVIFACVPLGIMTAIAGAIRVQGDYLLRAFIGRARENYAAAEIDYLSSTSNEVCELFNGKGIIRTMGTPTVAQLLVVSSRFPKPDDKSFDLSCGIHTLESATNDKVMYGKKYSDQFNMDPLKWFRILKRSSLPPSNVSEAEKGRRAGNNKKRSVRRLATWASLKSPNLHLNATTERASGTGRRVELLSAVIASLILQVGLLVIAGTTATLVSKYEPKPWGLPCYLTGSILLVMGMLACSVAIERSTEEYTWQLSKKDSRDSDQFRLFWVQRTQRVSDQDFGSHVIFGGERSRIVTSSRFEDVHSEKSSSVSDSTTSKGGSTTNSSEIQEGTENTKKDTPWWLHYLPLVAVVAGGSGFTVQFIGLRGLPWPCAVSQLIAIMVMALIRALIRRRLGTDIRHRKAAKNYELDYLAIRLVSTECKMFDKNEKNSHSKDQRPAEDEVPEKVLMWKVETAEINKSGAYIFPYPRESNNSLDTHNTDAQRVVLVRKRLGDLCKWTSSASRPALALARSIERFLDEFLPNGLPATKDAATVDTGSVVGHPPQNATPGCEKIPLPDISKYKDGDERIEWKIPFSCSDTGAKTEVKLLLTRKSCQKGDTRRWMVDLAGIEAILSLWMASLEARNSLQDYETADWRRAGVASNVDYCRILGEKRDGVLKRDISWWVNNPEIYTEKEIQEEEGPNTTKSTATNPVTNYDHSNEIKITIGFIGSPTSLDPTEPTQATDLLLQYSNADLATLTAQHLFTSFMWTIGEYIPRQAFHQGTLDIGENVKVQSSSMFDLHSNVGKLSGRKLNNVNLTRFVTYAEKQGLGTADEILLCIIPTFSFYDRLPNDVILGCDQPEIKLPGSLRSKDQSCARYSYFLNWIDDKKGASLKEYISIAAVARTMEFVYLMAQDLANSEASAASKSKPDSRSDDGESISDADSERSRSNDSSNDSDSETDNTSNHAIDRSGKSKVSKELTTLLELLSGPFFDVLKKCLPFYELQGRKKTIVDFFTFCLDGSVRITWSQQMPSDYFMDQIGFTYLHREVTNAENERFSLGGILVKEGRARDIFGWTPFHYAAARADLRFSDCNEDVDDSSRATIPILERLKMFLETNPPTGWWLDNFNRSPVHTAAFSGNNGLLKELLDTLPRRDLESATTMGGRDGMKPLHLAAGRQQGACVTTLLGDNREIEVDVWKQSPIHTALVNHSYDCARQLSRSANFDFSPETPDGFGRPLLFYLLGGGSKKKSLGAEILLTHWEKFEAQHGDKQSVLHLAISFLDFRKLFGLINKLKGREGKRPEVDLVNKHGETPLHLAVRDKKSDLVRCLVGLFRASPSAKNHDQLSPMMLACDIGDLSLVKTMCRDYLGSEVDKQGRTALHHAILNTKWSVDDCAQAVKLLAGVMVNIDALDQDHYSPLHYAADTCNGVAFSILREFNAGIELTDKFGRNMLHHAVLSDEKSPVRLRNDLIDSICKQISTTAIDARDCRGYTPLHLAITSNNDDTVFFILSKDANLQIEDSLGMTPFLTACRYSHCQKFIKYAVEQSNILNSNINKSRSIMNDGSSNDTYRDDTEVENAKSNADPHFKDFDINKVDSRFKRSALAWACCTKFVEVVEILLLAEAISFSIQDTHSGFTPLHEALSRDSQEIVQRLVADRRVISSLCKADGSGLTPLDFAIHNSNESCLLQLLKHHNVGPERFSSSQLEEIMDKHQGTESQTMAWHEWVLRAEAGRKIAFPFHKLAKAGQQKEVEELLQSNIDAFELDDDGWTPADVAEWNGHVDLMHYLRDKESKEDFIRPPYRWPSIFFDLYEKSTLKTTIWPSPNSSPRLKLDVKVLEADSVDEQFCYLRTKEAIPPTTKDFYFEVELVQFPESKEIAIGFCQSQVKKNRLPGWDKGTWAYHSDDGGLYFGMAREAIEHDEAICKQGDVMGAGLNMKTGGFYRTHNGKELEPKNAFEGQNFRNGKLYPCIGMRTSGNGDGFQVHVTLPGYENASGSGSMTVKIEGEG</sequence>
<gene>
    <name evidence="8" type="ORF">BKA59DRAFT_553941</name>
</gene>
<dbReference type="PROSITE" id="PS50188">
    <property type="entry name" value="B302_SPRY"/>
    <property type="match status" value="1"/>
</dbReference>
<evidence type="ECO:0000256" key="2">
    <source>
        <dbReference type="ARBA" id="ARBA00023043"/>
    </source>
</evidence>
<feature type="region of interest" description="Disordered" evidence="4">
    <location>
        <begin position="967"/>
        <end position="1017"/>
    </location>
</feature>
<dbReference type="InterPro" id="IPR036770">
    <property type="entry name" value="Ankyrin_rpt-contain_sf"/>
</dbReference>
<feature type="domain" description="B30.2/SPRY" evidence="7">
    <location>
        <begin position="1845"/>
        <end position="2039"/>
    </location>
</feature>
<accession>A0A8K0WDE7</accession>
<evidence type="ECO:0000313" key="9">
    <source>
        <dbReference type="Proteomes" id="UP000813427"/>
    </source>
</evidence>
<dbReference type="PROSITE" id="PS50088">
    <property type="entry name" value="ANK_REPEAT"/>
    <property type="match status" value="2"/>
</dbReference>
<feature type="compositionally biased region" description="Low complexity" evidence="4">
    <location>
        <begin position="371"/>
        <end position="389"/>
    </location>
</feature>
<dbReference type="Pfam" id="PF12796">
    <property type="entry name" value="Ank_2"/>
    <property type="match status" value="3"/>
</dbReference>
<evidence type="ECO:0000256" key="6">
    <source>
        <dbReference type="SAM" id="SignalP"/>
    </source>
</evidence>
<evidence type="ECO:0000259" key="7">
    <source>
        <dbReference type="PROSITE" id="PS50188"/>
    </source>
</evidence>
<feature type="transmembrane region" description="Helical" evidence="5">
    <location>
        <begin position="250"/>
        <end position="271"/>
    </location>
</feature>
<keyword evidence="5" id="KW-0472">Membrane</keyword>
<feature type="signal peptide" evidence="6">
    <location>
        <begin position="1"/>
        <end position="22"/>
    </location>
</feature>
<dbReference type="OrthoDB" id="194358at2759"/>
<keyword evidence="9" id="KW-1185">Reference proteome</keyword>
<dbReference type="Pfam" id="PF00622">
    <property type="entry name" value="SPRY"/>
    <property type="match status" value="1"/>
</dbReference>
<feature type="transmembrane region" description="Helical" evidence="5">
    <location>
        <begin position="405"/>
        <end position="425"/>
    </location>
</feature>
<evidence type="ECO:0000256" key="3">
    <source>
        <dbReference type="PROSITE-ProRule" id="PRU00023"/>
    </source>
</evidence>
<dbReference type="PANTHER" id="PTHR24198:SF165">
    <property type="entry name" value="ANKYRIN REPEAT-CONTAINING PROTEIN-RELATED"/>
    <property type="match status" value="1"/>
</dbReference>
<dbReference type="SUPFAM" id="SSF49899">
    <property type="entry name" value="Concanavalin A-like lectins/glucanases"/>
    <property type="match status" value="1"/>
</dbReference>
<feature type="chain" id="PRO_5035457505" description="B30.2/SPRY domain-containing protein" evidence="6">
    <location>
        <begin position="23"/>
        <end position="2054"/>
    </location>
</feature>
<keyword evidence="2 3" id="KW-0040">ANK repeat</keyword>
<evidence type="ECO:0000256" key="1">
    <source>
        <dbReference type="ARBA" id="ARBA00022737"/>
    </source>
</evidence>
<dbReference type="InterPro" id="IPR043136">
    <property type="entry name" value="B30.2/SPRY_sf"/>
</dbReference>
<evidence type="ECO:0000313" key="8">
    <source>
        <dbReference type="EMBL" id="KAH7251477.1"/>
    </source>
</evidence>
<feature type="region of interest" description="Disordered" evidence="4">
    <location>
        <begin position="368"/>
        <end position="397"/>
    </location>
</feature>
<feature type="transmembrane region" description="Helical" evidence="5">
    <location>
        <begin position="66"/>
        <end position="85"/>
    </location>
</feature>
<dbReference type="EMBL" id="JAGPXF010000003">
    <property type="protein sequence ID" value="KAH7251477.1"/>
    <property type="molecule type" value="Genomic_DNA"/>
</dbReference>
<dbReference type="InterPro" id="IPR002110">
    <property type="entry name" value="Ankyrin_rpt"/>
</dbReference>
<proteinExistence type="predicted"/>
<dbReference type="Gene3D" id="2.60.120.920">
    <property type="match status" value="1"/>
</dbReference>
<dbReference type="Pfam" id="PF00023">
    <property type="entry name" value="Ank"/>
    <property type="match status" value="1"/>
</dbReference>
<feature type="repeat" description="ANK" evidence="3">
    <location>
        <begin position="1535"/>
        <end position="1567"/>
    </location>
</feature>
<keyword evidence="5" id="KW-1133">Transmembrane helix</keyword>
<comment type="caution">
    <text evidence="8">The sequence shown here is derived from an EMBL/GenBank/DDBJ whole genome shotgun (WGS) entry which is preliminary data.</text>
</comment>
<dbReference type="SUPFAM" id="SSF48403">
    <property type="entry name" value="Ankyrin repeat"/>
    <property type="match status" value="3"/>
</dbReference>
<evidence type="ECO:0000256" key="4">
    <source>
        <dbReference type="SAM" id="MobiDB-lite"/>
    </source>
</evidence>
<dbReference type="InterPro" id="IPR013320">
    <property type="entry name" value="ConA-like_dom_sf"/>
</dbReference>
<dbReference type="CDD" id="cd12885">
    <property type="entry name" value="SPRY_RanBP_like"/>
    <property type="match status" value="1"/>
</dbReference>
<feature type="repeat" description="ANK" evidence="3">
    <location>
        <begin position="1355"/>
        <end position="1376"/>
    </location>
</feature>
<dbReference type="SMART" id="SM00248">
    <property type="entry name" value="ANK"/>
    <property type="match status" value="14"/>
</dbReference>
<reference evidence="8" key="1">
    <citation type="journal article" date="2021" name="Nat. Commun.">
        <title>Genetic determinants of endophytism in the Arabidopsis root mycobiome.</title>
        <authorList>
            <person name="Mesny F."/>
            <person name="Miyauchi S."/>
            <person name="Thiergart T."/>
            <person name="Pickel B."/>
            <person name="Atanasova L."/>
            <person name="Karlsson M."/>
            <person name="Huettel B."/>
            <person name="Barry K.W."/>
            <person name="Haridas S."/>
            <person name="Chen C."/>
            <person name="Bauer D."/>
            <person name="Andreopoulos W."/>
            <person name="Pangilinan J."/>
            <person name="LaButti K."/>
            <person name="Riley R."/>
            <person name="Lipzen A."/>
            <person name="Clum A."/>
            <person name="Drula E."/>
            <person name="Henrissat B."/>
            <person name="Kohler A."/>
            <person name="Grigoriev I.V."/>
            <person name="Martin F.M."/>
            <person name="Hacquard S."/>
        </authorList>
    </citation>
    <scope>NUCLEOTIDE SEQUENCE</scope>
    <source>
        <strain evidence="8">MPI-SDFR-AT-0068</strain>
    </source>
</reference>
<dbReference type="SMART" id="SM00449">
    <property type="entry name" value="SPRY"/>
    <property type="match status" value="1"/>
</dbReference>
<dbReference type="Pfam" id="PF13637">
    <property type="entry name" value="Ank_4"/>
    <property type="match status" value="1"/>
</dbReference>
<organism evidence="8 9">
    <name type="scientific">Fusarium tricinctum</name>
    <dbReference type="NCBI Taxonomy" id="61284"/>
    <lineage>
        <taxon>Eukaryota</taxon>
        <taxon>Fungi</taxon>
        <taxon>Dikarya</taxon>
        <taxon>Ascomycota</taxon>
        <taxon>Pezizomycotina</taxon>
        <taxon>Sordariomycetes</taxon>
        <taxon>Hypocreomycetidae</taxon>
        <taxon>Hypocreales</taxon>
        <taxon>Nectriaceae</taxon>
        <taxon>Fusarium</taxon>
        <taxon>Fusarium tricinctum species complex</taxon>
    </lineage>
</organism>
<dbReference type="Gene3D" id="1.25.40.20">
    <property type="entry name" value="Ankyrin repeat-containing domain"/>
    <property type="match status" value="3"/>
</dbReference>
<evidence type="ECO:0000256" key="5">
    <source>
        <dbReference type="SAM" id="Phobius"/>
    </source>
</evidence>
<keyword evidence="1" id="KW-0677">Repeat</keyword>
<dbReference type="PANTHER" id="PTHR24198">
    <property type="entry name" value="ANKYRIN REPEAT AND PROTEIN KINASE DOMAIN-CONTAINING PROTEIN"/>
    <property type="match status" value="1"/>
</dbReference>
<dbReference type="Proteomes" id="UP000813427">
    <property type="component" value="Unassembled WGS sequence"/>
</dbReference>
<dbReference type="PROSITE" id="PS50297">
    <property type="entry name" value="ANK_REP_REGION"/>
    <property type="match status" value="2"/>
</dbReference>
<protein>
    <recommendedName>
        <fullName evidence="7">B30.2/SPRY domain-containing protein</fullName>
    </recommendedName>
</protein>
<dbReference type="InterPro" id="IPR001870">
    <property type="entry name" value="B30.2/SPRY"/>
</dbReference>
<name>A0A8K0WDE7_9HYPO</name>
<feature type="transmembrane region" description="Helical" evidence="5">
    <location>
        <begin position="283"/>
        <end position="306"/>
    </location>
</feature>
<keyword evidence="6" id="KW-0732">Signal</keyword>